<evidence type="ECO:0000313" key="3">
    <source>
        <dbReference type="Proteomes" id="UP000183947"/>
    </source>
</evidence>
<keyword evidence="2" id="KW-0808">Transferase</keyword>
<dbReference type="Gene3D" id="3.40.50.150">
    <property type="entry name" value="Vaccinia Virus protein VP39"/>
    <property type="match status" value="1"/>
</dbReference>
<dbReference type="Proteomes" id="UP000183947">
    <property type="component" value="Unassembled WGS sequence"/>
</dbReference>
<sequence length="227" mass="25200">MPLFLPDSGFDRVAAFYDPLARLVFGGALQQAQLAALEAGLPEGAPVVLLIGGGTGWVLPQVLRRRPQARVVYLEASPEMLARSQALLAQVLPAAMAQVEFRLGTEAALARGEAFDAVLTFFFLDLFEPQRLRQLMARLDAVRRPEAPWLLADFAAPRRWWHRGLLAAMYGFFRLTTGISGRHRPPIQDELARLQLRRSNHTAFFGGMVEAEVWQPAVRQQATENAA</sequence>
<dbReference type="OrthoDB" id="836632at2"/>
<protein>
    <submittedName>
        <fullName evidence="2">Methyltransferase domain-containing protein</fullName>
    </submittedName>
</protein>
<gene>
    <name evidence="2" type="ORF">SAMN02746009_02817</name>
</gene>
<dbReference type="InterPro" id="IPR029063">
    <property type="entry name" value="SAM-dependent_MTases_sf"/>
</dbReference>
<dbReference type="EMBL" id="FRAS01000015">
    <property type="protein sequence ID" value="SHL48287.1"/>
    <property type="molecule type" value="Genomic_DNA"/>
</dbReference>
<dbReference type="SUPFAM" id="SSF53335">
    <property type="entry name" value="S-adenosyl-L-methionine-dependent methyltransferases"/>
    <property type="match status" value="1"/>
</dbReference>
<dbReference type="InterPro" id="IPR041698">
    <property type="entry name" value="Methyltransf_25"/>
</dbReference>
<accession>A0A1M7B064</accession>
<organism evidence="2 3">
    <name type="scientific">Hymenobacter psychrotolerans DSM 18569</name>
    <dbReference type="NCBI Taxonomy" id="1121959"/>
    <lineage>
        <taxon>Bacteria</taxon>
        <taxon>Pseudomonadati</taxon>
        <taxon>Bacteroidota</taxon>
        <taxon>Cytophagia</taxon>
        <taxon>Cytophagales</taxon>
        <taxon>Hymenobacteraceae</taxon>
        <taxon>Hymenobacter</taxon>
    </lineage>
</organism>
<proteinExistence type="predicted"/>
<feature type="domain" description="Methyltransferase" evidence="1">
    <location>
        <begin position="48"/>
        <end position="145"/>
    </location>
</feature>
<reference evidence="3" key="1">
    <citation type="submission" date="2016-11" db="EMBL/GenBank/DDBJ databases">
        <authorList>
            <person name="Varghese N."/>
            <person name="Submissions S."/>
        </authorList>
    </citation>
    <scope>NUCLEOTIDE SEQUENCE [LARGE SCALE GENOMIC DNA]</scope>
    <source>
        <strain evidence="3">DSM 18569</strain>
    </source>
</reference>
<keyword evidence="3" id="KW-1185">Reference proteome</keyword>
<dbReference type="GO" id="GO:0008168">
    <property type="term" value="F:methyltransferase activity"/>
    <property type="evidence" value="ECO:0007669"/>
    <property type="project" value="UniProtKB-KW"/>
</dbReference>
<dbReference type="Pfam" id="PF13649">
    <property type="entry name" value="Methyltransf_25"/>
    <property type="match status" value="1"/>
</dbReference>
<evidence type="ECO:0000313" key="2">
    <source>
        <dbReference type="EMBL" id="SHL48287.1"/>
    </source>
</evidence>
<name>A0A1M7B064_9BACT</name>
<dbReference type="GO" id="GO:0032259">
    <property type="term" value="P:methylation"/>
    <property type="evidence" value="ECO:0007669"/>
    <property type="project" value="UniProtKB-KW"/>
</dbReference>
<dbReference type="CDD" id="cd02440">
    <property type="entry name" value="AdoMet_MTases"/>
    <property type="match status" value="1"/>
</dbReference>
<dbReference type="STRING" id="1121959.SAMN02746009_02817"/>
<dbReference type="RefSeq" id="WP_073286220.1">
    <property type="nucleotide sequence ID" value="NZ_FRAS01000015.1"/>
</dbReference>
<keyword evidence="2" id="KW-0489">Methyltransferase</keyword>
<evidence type="ECO:0000259" key="1">
    <source>
        <dbReference type="Pfam" id="PF13649"/>
    </source>
</evidence>
<dbReference type="AlphaFoldDB" id="A0A1M7B064"/>